<evidence type="ECO:0000313" key="1">
    <source>
        <dbReference type="EMBL" id="MBO0352943.1"/>
    </source>
</evidence>
<dbReference type="Proteomes" id="UP000664044">
    <property type="component" value="Unassembled WGS sequence"/>
</dbReference>
<gene>
    <name evidence="1" type="ORF">J0656_02865</name>
</gene>
<sequence>MLLTLGILSTISAQQITCSPEDKSLFETKISVLEQTKASSLGDTIALVGQSFLGTPYVEKTLEVGDTETLVVNFGGLDCTTFVENVLAFSLMLQNQQQDFENFTENLETVRYRNGNLEGYPSRLHYFTEWIRNNERKGLVKDITAELGGVELEKAINFMGTHRNLYPFLARDENYEAMVAVEKEIAKEKLCYLPQEQIVSKEHLIKSGDIIALATSIKGLDVTHTGIAIHQPDGRLHLLHASSKNGEVEISELPLADYLKNIKSNIGIIVARPTLLSL</sequence>
<keyword evidence="2" id="KW-1185">Reference proteome</keyword>
<dbReference type="Pfam" id="PF07313">
    <property type="entry name" value="AmiA-like"/>
    <property type="match status" value="1"/>
</dbReference>
<accession>A0ABS3G1W9</accession>
<reference evidence="1 2" key="1">
    <citation type="submission" date="2021-03" db="EMBL/GenBank/DDBJ databases">
        <title>Muricauda lutimaris sp. nov. and Muricauda ruestringensis sp. nov, two marine members of the Flavobacteriaceae isolated from deep sea sediments of Western Pacific.</title>
        <authorList>
            <person name="Zhao S."/>
            <person name="Liu R."/>
        </authorList>
    </citation>
    <scope>NUCLEOTIDE SEQUENCE [LARGE SCALE GENOMIC DNA]</scope>
    <source>
        <strain evidence="1 2">BC31-1-A7</strain>
    </source>
</reference>
<dbReference type="Gene3D" id="2.30.260.10">
    <property type="entry name" value="putative xylanase like domain"/>
    <property type="match status" value="1"/>
</dbReference>
<organism evidence="1 2">
    <name type="scientific">Flagellimonas aurea</name>
    <dbReference type="NCBI Taxonomy" id="2915619"/>
    <lineage>
        <taxon>Bacteria</taxon>
        <taxon>Pseudomonadati</taxon>
        <taxon>Bacteroidota</taxon>
        <taxon>Flavobacteriia</taxon>
        <taxon>Flavobacteriales</taxon>
        <taxon>Flavobacteriaceae</taxon>
        <taxon>Flagellimonas</taxon>
    </lineage>
</organism>
<proteinExistence type="predicted"/>
<dbReference type="EMBL" id="JAFLNL010000001">
    <property type="protein sequence ID" value="MBO0352943.1"/>
    <property type="molecule type" value="Genomic_DNA"/>
</dbReference>
<dbReference type="Gene3D" id="1.10.3670.10">
    <property type="entry name" value="Putative xylanase like domain"/>
    <property type="match status" value="1"/>
</dbReference>
<evidence type="ECO:0000313" key="2">
    <source>
        <dbReference type="Proteomes" id="UP000664044"/>
    </source>
</evidence>
<dbReference type="InterPro" id="IPR010846">
    <property type="entry name" value="AmiA-like"/>
</dbReference>
<protein>
    <submittedName>
        <fullName evidence="1">DUF1460 domain-containing protein</fullName>
    </submittedName>
</protein>
<name>A0ABS3G1W9_9FLAO</name>
<dbReference type="SUPFAM" id="SSF54001">
    <property type="entry name" value="Cysteine proteinases"/>
    <property type="match status" value="1"/>
</dbReference>
<comment type="caution">
    <text evidence="1">The sequence shown here is derived from an EMBL/GenBank/DDBJ whole genome shotgun (WGS) entry which is preliminary data.</text>
</comment>
<dbReference type="InterPro" id="IPR038765">
    <property type="entry name" value="Papain-like_cys_pep_sf"/>
</dbReference>